<reference evidence="4 5" key="2">
    <citation type="submission" date="2019-09" db="EMBL/GenBank/DDBJ databases">
        <title>Mesorhizobium sp. MaA-C15 isolated from Microcystis aeruginosa.</title>
        <authorList>
            <person name="Jeong S.E."/>
            <person name="Jin H.M."/>
            <person name="Jeon C.O."/>
        </authorList>
    </citation>
    <scope>NUCLEOTIDE SEQUENCE [LARGE SCALE GENOMIC DNA]</scope>
    <source>
        <strain evidence="4 5">MaA-C15</strain>
    </source>
</reference>
<dbReference type="CDD" id="cd01097">
    <property type="entry name" value="Tetrahydromethanopterin_reductase"/>
    <property type="match status" value="1"/>
</dbReference>
<protein>
    <submittedName>
        <fullName evidence="4">LLM class flavin-dependent oxidoreductase</fullName>
    </submittedName>
</protein>
<evidence type="ECO:0000259" key="3">
    <source>
        <dbReference type="Pfam" id="PF00296"/>
    </source>
</evidence>
<evidence type="ECO:0000256" key="2">
    <source>
        <dbReference type="ARBA" id="ARBA00023033"/>
    </source>
</evidence>
<dbReference type="PANTHER" id="PTHR30137:SF8">
    <property type="entry name" value="BLR5498 PROTEIN"/>
    <property type="match status" value="1"/>
</dbReference>
<name>A0A5D4GSY6_9HYPH</name>
<evidence type="ECO:0000313" key="4">
    <source>
        <dbReference type="EMBL" id="TYR29680.1"/>
    </source>
</evidence>
<dbReference type="NCBIfam" id="TIGR03858">
    <property type="entry name" value="LLM_2I7G"/>
    <property type="match status" value="1"/>
</dbReference>
<dbReference type="InterPro" id="IPR036661">
    <property type="entry name" value="Luciferase-like_sf"/>
</dbReference>
<keyword evidence="5" id="KW-1185">Reference proteome</keyword>
<dbReference type="AlphaFoldDB" id="A0A5D4GSY6"/>
<dbReference type="SUPFAM" id="SSF51679">
    <property type="entry name" value="Bacterial luciferase-like"/>
    <property type="match status" value="1"/>
</dbReference>
<comment type="caution">
    <text evidence="4">The sequence shown here is derived from an EMBL/GenBank/DDBJ whole genome shotgun (WGS) entry which is preliminary data.</text>
</comment>
<dbReference type="RefSeq" id="WP_148916988.1">
    <property type="nucleotide sequence ID" value="NZ_VSZS01000068.1"/>
</dbReference>
<feature type="domain" description="Luciferase-like" evidence="3">
    <location>
        <begin position="1"/>
        <end position="303"/>
    </location>
</feature>
<organism evidence="4 5">
    <name type="scientific">Neoaquamicrobium microcysteis</name>
    <dbReference type="NCBI Taxonomy" id="2682781"/>
    <lineage>
        <taxon>Bacteria</taxon>
        <taxon>Pseudomonadati</taxon>
        <taxon>Pseudomonadota</taxon>
        <taxon>Alphaproteobacteria</taxon>
        <taxon>Hyphomicrobiales</taxon>
        <taxon>Phyllobacteriaceae</taxon>
        <taxon>Neoaquamicrobium</taxon>
    </lineage>
</organism>
<reference evidence="4 5" key="1">
    <citation type="submission" date="2019-08" db="EMBL/GenBank/DDBJ databases">
        <authorList>
            <person name="Seo Y.L."/>
        </authorList>
    </citation>
    <scope>NUCLEOTIDE SEQUENCE [LARGE SCALE GENOMIC DNA]</scope>
    <source>
        <strain evidence="4 5">MaA-C15</strain>
    </source>
</reference>
<dbReference type="GO" id="GO:0004497">
    <property type="term" value="F:monooxygenase activity"/>
    <property type="evidence" value="ECO:0007669"/>
    <property type="project" value="UniProtKB-KW"/>
</dbReference>
<dbReference type="InterPro" id="IPR022290">
    <property type="entry name" value="LLM_Atu2307-like"/>
</dbReference>
<dbReference type="Gene3D" id="3.20.20.30">
    <property type="entry name" value="Luciferase-like domain"/>
    <property type="match status" value="1"/>
</dbReference>
<dbReference type="InterPro" id="IPR011251">
    <property type="entry name" value="Luciferase-like_dom"/>
</dbReference>
<keyword evidence="2" id="KW-0503">Monooxygenase</keyword>
<dbReference type="GO" id="GO:0005829">
    <property type="term" value="C:cytosol"/>
    <property type="evidence" value="ECO:0007669"/>
    <property type="project" value="TreeGrafter"/>
</dbReference>
<accession>A0A5D4GSY6</accession>
<evidence type="ECO:0000256" key="1">
    <source>
        <dbReference type="ARBA" id="ARBA00023002"/>
    </source>
</evidence>
<dbReference type="InterPro" id="IPR050766">
    <property type="entry name" value="Bact_Lucif_Oxidored"/>
</dbReference>
<dbReference type="GO" id="GO:0016705">
    <property type="term" value="F:oxidoreductase activity, acting on paired donors, with incorporation or reduction of molecular oxygen"/>
    <property type="evidence" value="ECO:0007669"/>
    <property type="project" value="InterPro"/>
</dbReference>
<dbReference type="Proteomes" id="UP000323258">
    <property type="component" value="Unassembled WGS sequence"/>
</dbReference>
<dbReference type="Pfam" id="PF00296">
    <property type="entry name" value="Bac_luciferase"/>
    <property type="match status" value="1"/>
</dbReference>
<keyword evidence="1" id="KW-0560">Oxidoreductase</keyword>
<dbReference type="OrthoDB" id="9776438at2"/>
<dbReference type="PANTHER" id="PTHR30137">
    <property type="entry name" value="LUCIFERASE-LIKE MONOOXYGENASE"/>
    <property type="match status" value="1"/>
</dbReference>
<evidence type="ECO:0000313" key="5">
    <source>
        <dbReference type="Proteomes" id="UP000323258"/>
    </source>
</evidence>
<sequence>MELGLYTFADIGSDPVTGAKVSPAERLKNLIEEIELADQLGLDFFGLGEHHRPDYAASAPAVALAAAATRTKNIRLSSAVSVLSSDDPIRVFQQFATLDNLSNGRAEIMAGRGSFIESFPLFGYALEDYDTLFAEKLDLLIKLNEGETITWPGGQHTPKIDGRGVYPRPQQGKLPIWIAVGGTPQSVGRAAMLGLPLALAIIGGEPHRFAPLFNLYREAARKFGRDPATLKTSINVHGFVAETSQEAIDISFPPHTDVMNRIGRERGWGPTGKEQFAASAGPRGANFAGSPAEVTDKILANHEVFGGFDRFVIQMAIGVMDHAKLMKAIELFGTRVAPEVRKAVAAKKPALAQA</sequence>
<dbReference type="EMBL" id="VSZS01000068">
    <property type="protein sequence ID" value="TYR29680.1"/>
    <property type="molecule type" value="Genomic_DNA"/>
</dbReference>
<proteinExistence type="predicted"/>
<gene>
    <name evidence="4" type="ORF">FY036_22815</name>
</gene>